<dbReference type="PATRIC" id="fig|1227457.3.peg.1878"/>
<dbReference type="GO" id="GO:1990904">
    <property type="term" value="C:ribonucleoprotein complex"/>
    <property type="evidence" value="ECO:0007669"/>
    <property type="project" value="UniProtKB-KW"/>
</dbReference>
<keyword evidence="7" id="KW-1185">Reference proteome</keyword>
<dbReference type="eggNOG" id="arCOG00785">
    <property type="taxonomic scope" value="Archaea"/>
</dbReference>
<gene>
    <name evidence="5" type="primary">rpl29</name>
    <name evidence="6" type="ORF">C451_10062</name>
</gene>
<evidence type="ECO:0000256" key="2">
    <source>
        <dbReference type="ARBA" id="ARBA00022980"/>
    </source>
</evidence>
<evidence type="ECO:0000256" key="4">
    <source>
        <dbReference type="ARBA" id="ARBA00035204"/>
    </source>
</evidence>
<dbReference type="InterPro" id="IPR036049">
    <property type="entry name" value="Ribosomal_uL29_sf"/>
</dbReference>
<dbReference type="Proteomes" id="UP000011680">
    <property type="component" value="Unassembled WGS sequence"/>
</dbReference>
<dbReference type="PROSITE" id="PS00579">
    <property type="entry name" value="RIBOSOMAL_L29"/>
    <property type="match status" value="1"/>
</dbReference>
<keyword evidence="2 5" id="KW-0689">Ribosomal protein</keyword>
<dbReference type="GO" id="GO:0003735">
    <property type="term" value="F:structural constituent of ribosome"/>
    <property type="evidence" value="ECO:0007669"/>
    <property type="project" value="InterPro"/>
</dbReference>
<dbReference type="InterPro" id="IPR018254">
    <property type="entry name" value="Ribosomal_uL29_CS"/>
</dbReference>
<dbReference type="FunFam" id="1.10.287.310:FF:000001">
    <property type="entry name" value="50S ribosomal protein L29"/>
    <property type="match status" value="1"/>
</dbReference>
<comment type="caution">
    <text evidence="6">The sequence shown here is derived from an EMBL/GenBank/DDBJ whole genome shotgun (WGS) entry which is preliminary data.</text>
</comment>
<keyword evidence="3 5" id="KW-0687">Ribonucleoprotein</keyword>
<dbReference type="OrthoDB" id="11736at2157"/>
<name>M0N5D9_9EURY</name>
<dbReference type="NCBIfam" id="TIGR00012">
    <property type="entry name" value="L29"/>
    <property type="match status" value="1"/>
</dbReference>
<evidence type="ECO:0000256" key="5">
    <source>
        <dbReference type="HAMAP-Rule" id="MF_00374"/>
    </source>
</evidence>
<proteinExistence type="inferred from homology"/>
<evidence type="ECO:0000256" key="3">
    <source>
        <dbReference type="ARBA" id="ARBA00023274"/>
    </source>
</evidence>
<dbReference type="STRING" id="1227457.C451_10062"/>
<dbReference type="AlphaFoldDB" id="M0N5D9"/>
<dbReference type="InterPro" id="IPR001854">
    <property type="entry name" value="Ribosomal_uL29"/>
</dbReference>
<sequence length="74" mass="8328">MAILHSAEIRDMTPAEREVEQEELETELLNSRAVQAAGGAPDNPGRIKELRRTIARLKTIRREEGDLDEDEEAS</sequence>
<dbReference type="Gene3D" id="1.10.287.310">
    <property type="match status" value="1"/>
</dbReference>
<dbReference type="Pfam" id="PF00831">
    <property type="entry name" value="Ribosomal_L29"/>
    <property type="match status" value="1"/>
</dbReference>
<dbReference type="RefSeq" id="WP_007740144.1">
    <property type="nucleotide sequence ID" value="NZ_AOMF01000153.1"/>
</dbReference>
<dbReference type="EMBL" id="AOMF01000153">
    <property type="protein sequence ID" value="EMA53132.1"/>
    <property type="molecule type" value="Genomic_DNA"/>
</dbReference>
<dbReference type="GO" id="GO:0005840">
    <property type="term" value="C:ribosome"/>
    <property type="evidence" value="ECO:0007669"/>
    <property type="project" value="UniProtKB-KW"/>
</dbReference>
<protein>
    <recommendedName>
        <fullName evidence="4 5">Large ribosomal subunit protein uL29</fullName>
    </recommendedName>
</protein>
<organism evidence="6 7">
    <name type="scientific">Halococcus thailandensis JCM 13552</name>
    <dbReference type="NCBI Taxonomy" id="1227457"/>
    <lineage>
        <taxon>Archaea</taxon>
        <taxon>Methanobacteriati</taxon>
        <taxon>Methanobacteriota</taxon>
        <taxon>Stenosarchaea group</taxon>
        <taxon>Halobacteria</taxon>
        <taxon>Halobacteriales</taxon>
        <taxon>Halococcaceae</taxon>
        <taxon>Halococcus</taxon>
    </lineage>
</organism>
<dbReference type="GO" id="GO:0006412">
    <property type="term" value="P:translation"/>
    <property type="evidence" value="ECO:0007669"/>
    <property type="project" value="UniProtKB-UniRule"/>
</dbReference>
<evidence type="ECO:0000256" key="1">
    <source>
        <dbReference type="ARBA" id="ARBA00009254"/>
    </source>
</evidence>
<evidence type="ECO:0000313" key="7">
    <source>
        <dbReference type="Proteomes" id="UP000011680"/>
    </source>
</evidence>
<dbReference type="HAMAP" id="MF_00374">
    <property type="entry name" value="Ribosomal_uL29"/>
    <property type="match status" value="1"/>
</dbReference>
<reference evidence="6 7" key="1">
    <citation type="journal article" date="2014" name="PLoS Genet.">
        <title>Phylogenetically driven sequencing of extremely halophilic archaea reveals strategies for static and dynamic osmo-response.</title>
        <authorList>
            <person name="Becker E.A."/>
            <person name="Seitzer P.M."/>
            <person name="Tritt A."/>
            <person name="Larsen D."/>
            <person name="Krusor M."/>
            <person name="Yao A.I."/>
            <person name="Wu D."/>
            <person name="Madern D."/>
            <person name="Eisen J.A."/>
            <person name="Darling A.E."/>
            <person name="Facciotti M.T."/>
        </authorList>
    </citation>
    <scope>NUCLEOTIDE SEQUENCE [LARGE SCALE GENOMIC DNA]</scope>
    <source>
        <strain evidence="6 7">JCM 13552</strain>
    </source>
</reference>
<accession>M0N5D9</accession>
<comment type="similarity">
    <text evidence="1 5">Belongs to the universal ribosomal protein uL29 family.</text>
</comment>
<dbReference type="SUPFAM" id="SSF46561">
    <property type="entry name" value="Ribosomal protein L29 (L29p)"/>
    <property type="match status" value="1"/>
</dbReference>
<evidence type="ECO:0000313" key="6">
    <source>
        <dbReference type="EMBL" id="EMA53132.1"/>
    </source>
</evidence>